<feature type="compositionally biased region" description="Polar residues" evidence="7">
    <location>
        <begin position="789"/>
        <end position="798"/>
    </location>
</feature>
<dbReference type="PROSITE" id="PS50035">
    <property type="entry name" value="PLD"/>
    <property type="match status" value="2"/>
</dbReference>
<keyword evidence="4 6" id="KW-0442">Lipid degradation</keyword>
<organism evidence="9 10">
    <name type="scientific">Durusdinium trenchii</name>
    <dbReference type="NCBI Taxonomy" id="1381693"/>
    <lineage>
        <taxon>Eukaryota</taxon>
        <taxon>Sar</taxon>
        <taxon>Alveolata</taxon>
        <taxon>Dinophyceae</taxon>
        <taxon>Suessiales</taxon>
        <taxon>Symbiodiniaceae</taxon>
        <taxon>Durusdinium</taxon>
    </lineage>
</organism>
<evidence type="ECO:0000259" key="8">
    <source>
        <dbReference type="PROSITE" id="PS50035"/>
    </source>
</evidence>
<evidence type="ECO:0000256" key="5">
    <source>
        <dbReference type="ARBA" id="ARBA00023098"/>
    </source>
</evidence>
<dbReference type="InterPro" id="IPR016555">
    <property type="entry name" value="PLipase_D_euk"/>
</dbReference>
<dbReference type="SMART" id="SM00155">
    <property type="entry name" value="PLDc"/>
    <property type="match status" value="2"/>
</dbReference>
<comment type="similarity">
    <text evidence="6">Belongs to the phospholipase D family.</text>
</comment>
<feature type="domain" description="PLD phosphodiesterase" evidence="8">
    <location>
        <begin position="594"/>
        <end position="621"/>
    </location>
</feature>
<dbReference type="PANTHER" id="PTHR18896:SF76">
    <property type="entry name" value="PHOSPHOLIPASE"/>
    <property type="match status" value="1"/>
</dbReference>
<feature type="domain" description="PLD phosphodiesterase" evidence="8">
    <location>
        <begin position="1130"/>
        <end position="1157"/>
    </location>
</feature>
<dbReference type="Pfam" id="PF00614">
    <property type="entry name" value="PLDc"/>
    <property type="match status" value="1"/>
</dbReference>
<evidence type="ECO:0000256" key="3">
    <source>
        <dbReference type="ARBA" id="ARBA00022801"/>
    </source>
</evidence>
<dbReference type="PIRSF" id="PIRSF009376">
    <property type="entry name" value="Phospholipase_D_euk"/>
    <property type="match status" value="1"/>
</dbReference>
<accession>A0ABP0J0B5</accession>
<dbReference type="Proteomes" id="UP001642464">
    <property type="component" value="Unassembled WGS sequence"/>
</dbReference>
<evidence type="ECO:0000256" key="4">
    <source>
        <dbReference type="ARBA" id="ARBA00022963"/>
    </source>
</evidence>
<evidence type="ECO:0000313" key="9">
    <source>
        <dbReference type="EMBL" id="CAK9007785.1"/>
    </source>
</evidence>
<feature type="region of interest" description="Disordered" evidence="7">
    <location>
        <begin position="789"/>
        <end position="895"/>
    </location>
</feature>
<comment type="caution">
    <text evidence="9">The sequence shown here is derived from an EMBL/GenBank/DDBJ whole genome shotgun (WGS) entry which is preliminary data.</text>
</comment>
<evidence type="ECO:0000256" key="2">
    <source>
        <dbReference type="ARBA" id="ARBA00022737"/>
    </source>
</evidence>
<sequence>MQSEDHESAILSGPTEIDDDVEDDLDRKGPKASRRGTLMAQAHEGASTRDVSRLGETRIGSGLGLAGVPEIPPSRRRAESRLTIEDIKIPPPEIEVHEVVTSAKAAISGLSGGEIVYRVDLSFGEFGEWDLPVTRTNLSSLISKLQMNKLFGNVGFGNRLRRGAGRHNVFVGRDGKRQEDVSVRGSSAQFESLVLPSPSPVRESFGSATDAMRHHSGAEMGISGAESTMDGSALAEKRILYGMTKLLFVPAVGTAARVRKVKENRRRIIQSILTTLLADEEVRNSAPAKEFLRISTLTFDTRFGVSYKEGWVKVYLKPRAAPDEKLRWKGKVSCGRFMCACATDPSRAGCCLQPWYRRNRRMWAVVKPSFVALFADGPSAADGRQADAALLFGHYFEVYKGYGSTGSDRTIQLVGAFNTVRLKFQTKWEKKRWADGIIRALESTSALPSQPVPLEWNTTHEYQSFAPKRLHSIRPQSEICRARFLIDGKATFGAMKAALEAAESQIFIQGWWITPDLPLVRPAVVGDSDHSLLSVLERKAREGVKVVVLMYNEVDVALPLNTKYQLKLLEGADGNGNLFVIRHPEHRLLGSSTWFWSHHEKLVVVDQVHAFVGGLDLAWGRYDTPDHLLYDPHGNVDGPKEWPGIDFSNVRVKDFENISNPDRQQHPADCPRMPWHDNCCEYVGAIARDVARHFIHQWNFARFSLGLELSTPALVPMDYLPQSYLMPRHDSQDDATEFIDPEFLLDELPSARGRNRDASIAGNGHSQKEGDSPHQLLRYMSAPVVQRTSTFTSDSVINHSKARLGSPTGKEEEGVDDAAELSDAATITTEDEAEGNEVEGNGVEGSEVEGNEAKLDADPIEPADDQPHALNSRKAESEPSPTISPANGSAPGRASNGLLIASALDAVEEKEAANISTDPDPGASAAMPDTVKVDGNGEGHHTILADPERAVEQTMPKGDLPIPREFGYPVDAQVVRSLAVWSGASPGEKEHSIELAMRDLIDNSKRFVFIENQFFISGLNSDRVVSNRILESLYRRILRAHESKMPFRVFVVLPLLPGFEGRVAESPSIRRILYFQYRTICRGEDSLFFNLLKSGIDPDQYICFFGLRTWQGINSHKGGAILGEARLATELIYVHSKVLVVDDEACMIGSGNINDRSLSGGRDTEVSVVIEEPQTKVGAAGRPRFVHDYRMALFREHFGDAADIESALLRPWEDDHFKALRGIAQRNTEIFDEVFKVLPRDQCRKSDQLRAESEDKYKVINYSQQDYDKLQQVQGHAVLLPLQFLNDYDLRPGLTEDASGAVLPEEIFI</sequence>
<feature type="region of interest" description="Disordered" evidence="7">
    <location>
        <begin position="1"/>
        <end position="54"/>
    </location>
</feature>
<dbReference type="EMBL" id="CAXAMM010005565">
    <property type="protein sequence ID" value="CAK9007785.1"/>
    <property type="molecule type" value="Genomic_DNA"/>
</dbReference>
<dbReference type="InterPro" id="IPR001736">
    <property type="entry name" value="PLipase_D/transphosphatidylase"/>
</dbReference>
<proteinExistence type="inferred from homology"/>
<dbReference type="InterPro" id="IPR015679">
    <property type="entry name" value="PLipase_D_fam"/>
</dbReference>
<evidence type="ECO:0000256" key="1">
    <source>
        <dbReference type="ARBA" id="ARBA00000798"/>
    </source>
</evidence>
<dbReference type="Gene3D" id="3.30.870.10">
    <property type="entry name" value="Endonuclease Chain A"/>
    <property type="match status" value="2"/>
</dbReference>
<evidence type="ECO:0000256" key="7">
    <source>
        <dbReference type="SAM" id="MobiDB-lite"/>
    </source>
</evidence>
<protein>
    <recommendedName>
        <fullName evidence="6">Phospholipase</fullName>
        <ecNumber evidence="6">3.1.4.4</ecNumber>
    </recommendedName>
</protein>
<keyword evidence="10" id="KW-1185">Reference proteome</keyword>
<dbReference type="CDD" id="cd09141">
    <property type="entry name" value="PLDc_vPLD1_2_yPLD_like_2"/>
    <property type="match status" value="1"/>
</dbReference>
<keyword evidence="2" id="KW-0677">Repeat</keyword>
<keyword evidence="5" id="KW-0443">Lipid metabolism</keyword>
<evidence type="ECO:0000256" key="6">
    <source>
        <dbReference type="PIRNR" id="PIRNR009376"/>
    </source>
</evidence>
<dbReference type="PANTHER" id="PTHR18896">
    <property type="entry name" value="PHOSPHOLIPASE D"/>
    <property type="match status" value="1"/>
</dbReference>
<dbReference type="SUPFAM" id="SSF56024">
    <property type="entry name" value="Phospholipase D/nuclease"/>
    <property type="match status" value="2"/>
</dbReference>
<name>A0ABP0J0B5_9DINO</name>
<keyword evidence="3 6" id="KW-0378">Hydrolase</keyword>
<evidence type="ECO:0000313" key="10">
    <source>
        <dbReference type="Proteomes" id="UP001642464"/>
    </source>
</evidence>
<feature type="region of interest" description="Disordered" evidence="7">
    <location>
        <begin position="750"/>
        <end position="773"/>
    </location>
</feature>
<gene>
    <name evidence="9" type="ORF">SCF082_LOCUS9603</name>
</gene>
<dbReference type="EC" id="3.1.4.4" evidence="6"/>
<comment type="catalytic activity">
    <reaction evidence="1 6">
        <text>a 1,2-diacyl-sn-glycero-3-phosphocholine + H2O = a 1,2-diacyl-sn-glycero-3-phosphate + choline + H(+)</text>
        <dbReference type="Rhea" id="RHEA:14445"/>
        <dbReference type="ChEBI" id="CHEBI:15354"/>
        <dbReference type="ChEBI" id="CHEBI:15377"/>
        <dbReference type="ChEBI" id="CHEBI:15378"/>
        <dbReference type="ChEBI" id="CHEBI:57643"/>
        <dbReference type="ChEBI" id="CHEBI:58608"/>
        <dbReference type="EC" id="3.1.4.4"/>
    </reaction>
</comment>
<reference evidence="9 10" key="1">
    <citation type="submission" date="2024-02" db="EMBL/GenBank/DDBJ databases">
        <authorList>
            <person name="Chen Y."/>
            <person name="Shah S."/>
            <person name="Dougan E. K."/>
            <person name="Thang M."/>
            <person name="Chan C."/>
        </authorList>
    </citation>
    <scope>NUCLEOTIDE SEQUENCE [LARGE SCALE GENOMIC DNA]</scope>
</reference>